<protein>
    <submittedName>
        <fullName evidence="1">Uncharacterized protein</fullName>
    </submittedName>
</protein>
<gene>
    <name evidence="1" type="ORF">CR164_03325</name>
</gene>
<name>A0A317T7X5_9CHLB</name>
<reference evidence="2" key="1">
    <citation type="submission" date="2017-10" db="EMBL/GenBank/DDBJ databases">
        <authorList>
            <person name="Gaisin V.A."/>
            <person name="Rysina M.S."/>
            <person name="Grouzdev D.S."/>
        </authorList>
    </citation>
    <scope>NUCLEOTIDE SEQUENCE [LARGE SCALE GENOMIC DNA]</scope>
    <source>
        <strain evidence="2">V1</strain>
    </source>
</reference>
<proteinExistence type="predicted"/>
<evidence type="ECO:0000313" key="1">
    <source>
        <dbReference type="EMBL" id="PWW82784.1"/>
    </source>
</evidence>
<sequence length="72" mass="7956">MLMFLSNLYFPNILRNFAMVFEQLQIIIATQPLSHVADGAEKYGGKIGFCGNPSHVVRSGSQPAMVTPVWLC</sequence>
<accession>A0A317T7X5</accession>
<dbReference type="EMBL" id="PDNZ01000002">
    <property type="protein sequence ID" value="PWW82784.1"/>
    <property type="molecule type" value="Genomic_DNA"/>
</dbReference>
<dbReference type="Proteomes" id="UP000246278">
    <property type="component" value="Unassembled WGS sequence"/>
</dbReference>
<comment type="caution">
    <text evidence="1">The sequence shown here is derived from an EMBL/GenBank/DDBJ whole genome shotgun (WGS) entry which is preliminary data.</text>
</comment>
<evidence type="ECO:0000313" key="2">
    <source>
        <dbReference type="Proteomes" id="UP000246278"/>
    </source>
</evidence>
<organism evidence="1 2">
    <name type="scientific">Prosthecochloris marina</name>
    <dbReference type="NCBI Taxonomy" id="2017681"/>
    <lineage>
        <taxon>Bacteria</taxon>
        <taxon>Pseudomonadati</taxon>
        <taxon>Chlorobiota</taxon>
        <taxon>Chlorobiia</taxon>
        <taxon>Chlorobiales</taxon>
        <taxon>Chlorobiaceae</taxon>
        <taxon>Prosthecochloris</taxon>
    </lineage>
</organism>
<keyword evidence="2" id="KW-1185">Reference proteome</keyword>
<dbReference type="AlphaFoldDB" id="A0A317T7X5"/>